<dbReference type="GO" id="GO:0005737">
    <property type="term" value="C:cytoplasm"/>
    <property type="evidence" value="ECO:0007669"/>
    <property type="project" value="UniProtKB-SubCell"/>
</dbReference>
<dbReference type="Pfam" id="PF02912">
    <property type="entry name" value="Phe_tRNA-synt_N"/>
    <property type="match status" value="1"/>
</dbReference>
<dbReference type="GO" id="GO:0004826">
    <property type="term" value="F:phenylalanine-tRNA ligase activity"/>
    <property type="evidence" value="ECO:0007669"/>
    <property type="project" value="UniProtKB-UniRule"/>
</dbReference>
<evidence type="ECO:0000256" key="2">
    <source>
        <dbReference type="ARBA" id="ARBA00010207"/>
    </source>
</evidence>
<dbReference type="PANTHER" id="PTHR11538:SF41">
    <property type="entry name" value="PHENYLALANINE--TRNA LIGASE, MITOCHONDRIAL"/>
    <property type="match status" value="1"/>
</dbReference>
<dbReference type="Gene3D" id="3.30.930.10">
    <property type="entry name" value="Bira Bifunctional Protein, Domain 2"/>
    <property type="match status" value="1"/>
</dbReference>
<dbReference type="Pfam" id="PF01409">
    <property type="entry name" value="tRNA-synt_2d"/>
    <property type="match status" value="1"/>
</dbReference>
<evidence type="ECO:0000256" key="10">
    <source>
        <dbReference type="ARBA" id="ARBA00022917"/>
    </source>
</evidence>
<keyword evidence="4 13" id="KW-0963">Cytoplasm</keyword>
<dbReference type="SUPFAM" id="SSF46589">
    <property type="entry name" value="tRNA-binding arm"/>
    <property type="match status" value="1"/>
</dbReference>
<comment type="cofactor">
    <cofactor evidence="13">
        <name>Mg(2+)</name>
        <dbReference type="ChEBI" id="CHEBI:18420"/>
    </cofactor>
    <text evidence="13">Binds 2 magnesium ions per tetramer.</text>
</comment>
<organism evidence="15 16">
    <name type="scientific">Streptomyces halstedii</name>
    <dbReference type="NCBI Taxonomy" id="1944"/>
    <lineage>
        <taxon>Bacteria</taxon>
        <taxon>Bacillati</taxon>
        <taxon>Actinomycetota</taxon>
        <taxon>Actinomycetes</taxon>
        <taxon>Kitasatosporales</taxon>
        <taxon>Streptomycetaceae</taxon>
        <taxon>Streptomyces</taxon>
    </lineage>
</organism>
<dbReference type="CDD" id="cd00496">
    <property type="entry name" value="PheRS_alpha_core"/>
    <property type="match status" value="1"/>
</dbReference>
<evidence type="ECO:0000256" key="12">
    <source>
        <dbReference type="ARBA" id="ARBA00049255"/>
    </source>
</evidence>
<evidence type="ECO:0000313" key="16">
    <source>
        <dbReference type="Proteomes" id="UP000471293"/>
    </source>
</evidence>
<keyword evidence="7 13" id="KW-0547">Nucleotide-binding</keyword>
<keyword evidence="5 13" id="KW-0436">Ligase</keyword>
<dbReference type="EC" id="6.1.1.20" evidence="13"/>
<keyword evidence="8 13" id="KW-0067">ATP-binding</keyword>
<evidence type="ECO:0000256" key="8">
    <source>
        <dbReference type="ARBA" id="ARBA00022840"/>
    </source>
</evidence>
<dbReference type="InterPro" id="IPR004188">
    <property type="entry name" value="Phe-tRNA_ligase_II_N"/>
</dbReference>
<evidence type="ECO:0000256" key="5">
    <source>
        <dbReference type="ARBA" id="ARBA00022598"/>
    </source>
</evidence>
<comment type="similarity">
    <text evidence="2 13">Belongs to the class-II aminoacyl-tRNA synthetase family. Phe-tRNA synthetase alpha subunit type 1 subfamily.</text>
</comment>
<accession>A0A6N9U9E5</accession>
<keyword evidence="9 13" id="KW-0460">Magnesium</keyword>
<dbReference type="EMBL" id="JAAGLQ010000607">
    <property type="protein sequence ID" value="NEA19309.1"/>
    <property type="molecule type" value="Genomic_DNA"/>
</dbReference>
<evidence type="ECO:0000256" key="11">
    <source>
        <dbReference type="ARBA" id="ARBA00023146"/>
    </source>
</evidence>
<name>A0A6N9U9E5_STRHA</name>
<evidence type="ECO:0000256" key="1">
    <source>
        <dbReference type="ARBA" id="ARBA00004496"/>
    </source>
</evidence>
<dbReference type="GO" id="GO:0000287">
    <property type="term" value="F:magnesium ion binding"/>
    <property type="evidence" value="ECO:0007669"/>
    <property type="project" value="UniProtKB-UniRule"/>
</dbReference>
<evidence type="ECO:0000259" key="14">
    <source>
        <dbReference type="PROSITE" id="PS50862"/>
    </source>
</evidence>
<dbReference type="GO" id="GO:0006432">
    <property type="term" value="P:phenylalanyl-tRNA aminoacylation"/>
    <property type="evidence" value="ECO:0007669"/>
    <property type="project" value="UniProtKB-UniRule"/>
</dbReference>
<comment type="caution">
    <text evidence="15">The sequence shown here is derived from an EMBL/GenBank/DDBJ whole genome shotgun (WGS) entry which is preliminary data.</text>
</comment>
<evidence type="ECO:0000256" key="3">
    <source>
        <dbReference type="ARBA" id="ARBA00011209"/>
    </source>
</evidence>
<dbReference type="GO" id="GO:0000049">
    <property type="term" value="F:tRNA binding"/>
    <property type="evidence" value="ECO:0007669"/>
    <property type="project" value="InterPro"/>
</dbReference>
<dbReference type="SUPFAM" id="SSF55681">
    <property type="entry name" value="Class II aaRS and biotin synthetases"/>
    <property type="match status" value="1"/>
</dbReference>
<dbReference type="PANTHER" id="PTHR11538">
    <property type="entry name" value="PHENYLALANYL-TRNA SYNTHETASE"/>
    <property type="match status" value="1"/>
</dbReference>
<feature type="domain" description="Aminoacyl-transfer RNA synthetases class-II family profile" evidence="14">
    <location>
        <begin position="124"/>
        <end position="328"/>
    </location>
</feature>
<evidence type="ECO:0000256" key="13">
    <source>
        <dbReference type="HAMAP-Rule" id="MF_00281"/>
    </source>
</evidence>
<protein>
    <recommendedName>
        <fullName evidence="13">Phenylalanine--tRNA ligase alpha subunit</fullName>
        <ecNumber evidence="13">6.1.1.20</ecNumber>
    </recommendedName>
    <alternativeName>
        <fullName evidence="13">Phenylalanyl-tRNA synthetase alpha subunit</fullName>
        <shortName evidence="13">PheRS</shortName>
    </alternativeName>
</protein>
<comment type="subunit">
    <text evidence="3 13">Tetramer of two alpha and two beta subunits.</text>
</comment>
<feature type="binding site" evidence="13">
    <location>
        <position position="255"/>
    </location>
    <ligand>
        <name>Mg(2+)</name>
        <dbReference type="ChEBI" id="CHEBI:18420"/>
        <note>shared with beta subunit</note>
    </ligand>
</feature>
<dbReference type="NCBIfam" id="TIGR00468">
    <property type="entry name" value="pheS"/>
    <property type="match status" value="1"/>
</dbReference>
<dbReference type="GO" id="GO:0005524">
    <property type="term" value="F:ATP binding"/>
    <property type="evidence" value="ECO:0007669"/>
    <property type="project" value="UniProtKB-UniRule"/>
</dbReference>
<dbReference type="InterPro" id="IPR045864">
    <property type="entry name" value="aa-tRNA-synth_II/BPL/LPL"/>
</dbReference>
<evidence type="ECO:0000256" key="4">
    <source>
        <dbReference type="ARBA" id="ARBA00022490"/>
    </source>
</evidence>
<keyword evidence="11 13" id="KW-0030">Aminoacyl-tRNA synthetase</keyword>
<dbReference type="RefSeq" id="WP_164348643.1">
    <property type="nucleotide sequence ID" value="NZ_JAAGLQ010000607.1"/>
</dbReference>
<dbReference type="InterPro" id="IPR022911">
    <property type="entry name" value="Phe_tRNA_ligase_alpha1_bac"/>
</dbReference>
<comment type="catalytic activity">
    <reaction evidence="12 13">
        <text>tRNA(Phe) + L-phenylalanine + ATP = L-phenylalanyl-tRNA(Phe) + AMP + diphosphate + H(+)</text>
        <dbReference type="Rhea" id="RHEA:19413"/>
        <dbReference type="Rhea" id="RHEA-COMP:9668"/>
        <dbReference type="Rhea" id="RHEA-COMP:9699"/>
        <dbReference type="ChEBI" id="CHEBI:15378"/>
        <dbReference type="ChEBI" id="CHEBI:30616"/>
        <dbReference type="ChEBI" id="CHEBI:33019"/>
        <dbReference type="ChEBI" id="CHEBI:58095"/>
        <dbReference type="ChEBI" id="CHEBI:78442"/>
        <dbReference type="ChEBI" id="CHEBI:78531"/>
        <dbReference type="ChEBI" id="CHEBI:456215"/>
        <dbReference type="EC" id="6.1.1.20"/>
    </reaction>
</comment>
<evidence type="ECO:0000256" key="7">
    <source>
        <dbReference type="ARBA" id="ARBA00022741"/>
    </source>
</evidence>
<reference evidence="15 16" key="1">
    <citation type="submission" date="2020-01" db="EMBL/GenBank/DDBJ databases">
        <title>Insect and environment-associated Actinomycetes.</title>
        <authorList>
            <person name="Currrie C."/>
            <person name="Chevrette M."/>
            <person name="Carlson C."/>
            <person name="Stubbendieck R."/>
            <person name="Wendt-Pienkowski E."/>
        </authorList>
    </citation>
    <scope>NUCLEOTIDE SEQUENCE [LARGE SCALE GENOMIC DNA]</scope>
    <source>
        <strain evidence="15 16">SID11342</strain>
    </source>
</reference>
<sequence length="348" mass="39008">MKVSELERMSRSAVSEISALSDAGKLEEYRVRWLGGKGLIRRARAAIKEHQGPERVEFAKGVNRVAEEITEVLARAADRIEDEATARRIAEDWIDPSLPATAPRRGAPHPVRVVELRCVEIMGRLGFEQAEGPEVETSYYNFDALNIPRDHPARDMQDTFWVDEQRLLRTHTTSVQARLLAQAEGRPVKVVVAGRVYRNEAVDATHLAMFHQLDGFWVDQGLTFAHLKGVAVHLARELYGDRRVRFKPKSYPYTEPSVGIDVECGLCHGSGCAACHESGWVTIMGAGMIHRNVLKEFGYDPDRVSGFAFGWGLSRMTTQMYGLAKLRPVYRGDLRLLRALDGRPALCV</sequence>
<evidence type="ECO:0000256" key="6">
    <source>
        <dbReference type="ARBA" id="ARBA00022723"/>
    </source>
</evidence>
<dbReference type="PROSITE" id="PS50862">
    <property type="entry name" value="AA_TRNA_LIGASE_II"/>
    <property type="match status" value="1"/>
</dbReference>
<proteinExistence type="inferred from homology"/>
<evidence type="ECO:0000313" key="15">
    <source>
        <dbReference type="EMBL" id="NEA19309.1"/>
    </source>
</evidence>
<dbReference type="HAMAP" id="MF_00281">
    <property type="entry name" value="Phe_tRNA_synth_alpha1"/>
    <property type="match status" value="1"/>
</dbReference>
<dbReference type="AlphaFoldDB" id="A0A6N9U9E5"/>
<evidence type="ECO:0000256" key="9">
    <source>
        <dbReference type="ARBA" id="ARBA00022842"/>
    </source>
</evidence>
<dbReference type="InterPro" id="IPR010978">
    <property type="entry name" value="tRNA-bd_arm"/>
</dbReference>
<comment type="subcellular location">
    <subcellularLocation>
        <location evidence="1 13">Cytoplasm</location>
    </subcellularLocation>
</comment>
<dbReference type="Proteomes" id="UP000471293">
    <property type="component" value="Unassembled WGS sequence"/>
</dbReference>
<keyword evidence="10 13" id="KW-0648">Protein biosynthesis</keyword>
<keyword evidence="6 13" id="KW-0479">Metal-binding</keyword>
<gene>
    <name evidence="13 15" type="primary">pheS</name>
    <name evidence="15" type="ORF">G3I29_28265</name>
</gene>
<dbReference type="InterPro" id="IPR006195">
    <property type="entry name" value="aa-tRNA-synth_II"/>
</dbReference>
<dbReference type="InterPro" id="IPR002319">
    <property type="entry name" value="Phenylalanyl-tRNA_Synthase"/>
</dbReference>
<dbReference type="InterPro" id="IPR004529">
    <property type="entry name" value="Phe-tRNA-synth_IIc_asu"/>
</dbReference>